<keyword evidence="1" id="KW-1133">Transmembrane helix</keyword>
<evidence type="ECO:0000313" key="2">
    <source>
        <dbReference type="EMBL" id="AJB42479.1"/>
    </source>
</evidence>
<proteinExistence type="predicted"/>
<evidence type="ECO:0000313" key="3">
    <source>
        <dbReference type="Proteomes" id="UP000266720"/>
    </source>
</evidence>
<dbReference type="GeneID" id="25406839"/>
<feature type="transmembrane region" description="Helical" evidence="1">
    <location>
        <begin position="7"/>
        <end position="25"/>
    </location>
</feature>
<dbReference type="KEGG" id="tcb:TCARB_1433"/>
<dbReference type="GeneID" id="16572997"/>
<sequence length="95" mass="10863">MKKREKIMTAYIAILLGLSGVSFFIDNFPGTVLWLMSALALSFVFFEFLAPYLKYSPSMIPEVEEKESSLIDKILEGKISVEDETKLLKFVFQTE</sequence>
<dbReference type="AlphaFoldDB" id="A0A3G1A6D8"/>
<gene>
    <name evidence="2" type="ORF">TCARB_1433</name>
</gene>
<keyword evidence="1" id="KW-0472">Membrane</keyword>
<dbReference type="STRING" id="697581.TCARB_1433"/>
<protein>
    <submittedName>
        <fullName evidence="2">Uncharacterized protein</fullName>
    </submittedName>
</protein>
<organism evidence="2 3">
    <name type="scientific">Thermofilum adornatum 1505</name>
    <dbReference type="NCBI Taxonomy" id="697581"/>
    <lineage>
        <taxon>Archaea</taxon>
        <taxon>Thermoproteota</taxon>
        <taxon>Thermoprotei</taxon>
        <taxon>Thermofilales</taxon>
        <taxon>Thermofilaceae</taxon>
        <taxon>Thermofilum</taxon>
    </lineage>
</organism>
<keyword evidence="1" id="KW-0812">Transmembrane</keyword>
<name>A0A3G1A6D8_9CREN</name>
<reference evidence="3" key="1">
    <citation type="book" date="2010" name="EXTREMOPHILES" publisher="0:0-0">
        <title>Complete genome sequences of ten hyperthermophilic archaea reveal their metabolic capabilities and possible ecological roles.</title>
        <editorList>
            <person name="?"/>
        </editorList>
        <authorList>
            <person name="Ravin N.V."/>
            <person name="Mardanov A.V."/>
            <person name="Bonch-Osmolovskaya E.A."/>
            <person name="Skryabin K.G."/>
        </authorList>
    </citation>
    <scope>NUCLEOTIDE SEQUENCE [LARGE SCALE GENOMIC DNA]</scope>
    <source>
        <strain evidence="3">1505</strain>
    </source>
</reference>
<dbReference type="Proteomes" id="UP000266720">
    <property type="component" value="Chromosome"/>
</dbReference>
<dbReference type="RefSeq" id="WP_020962044.1">
    <property type="nucleotide sequence ID" value="NZ_CP007493.1"/>
</dbReference>
<evidence type="ECO:0000256" key="1">
    <source>
        <dbReference type="SAM" id="Phobius"/>
    </source>
</evidence>
<feature type="transmembrane region" description="Helical" evidence="1">
    <location>
        <begin position="31"/>
        <end position="50"/>
    </location>
</feature>
<dbReference type="EMBL" id="CP007493">
    <property type="protein sequence ID" value="AJB42479.1"/>
    <property type="molecule type" value="Genomic_DNA"/>
</dbReference>
<accession>A0A3G1A6D8</accession>